<protein>
    <submittedName>
        <fullName evidence="1">Uncharacterized protein</fullName>
    </submittedName>
</protein>
<evidence type="ECO:0000313" key="2">
    <source>
        <dbReference type="Proteomes" id="UP000002429"/>
    </source>
</evidence>
<dbReference type="EMBL" id="CP000353">
    <property type="protein sequence ID" value="ADC45342.1"/>
    <property type="molecule type" value="Genomic_DNA"/>
</dbReference>
<gene>
    <name evidence="1" type="ordered locus">Rmet_6764</name>
</gene>
<reference evidence="2" key="1">
    <citation type="journal article" date="2010" name="PLoS ONE">
        <title>The complete genome sequence of Cupriavidus metallidurans strain CH34, a master survivalist in harsh and anthropogenic environments.</title>
        <authorList>
            <person name="Janssen P.J."/>
            <person name="Van Houdt R."/>
            <person name="Moors H."/>
            <person name="Monsieurs P."/>
            <person name="Morin N."/>
            <person name="Michaux A."/>
            <person name="Benotmane M.A."/>
            <person name="Leys N."/>
            <person name="Vallaeys T."/>
            <person name="Lapidus A."/>
            <person name="Monchy S."/>
            <person name="Medigue C."/>
            <person name="Taghavi S."/>
            <person name="McCorkle S."/>
            <person name="Dunn J."/>
            <person name="van der Lelie D."/>
            <person name="Mergeay M."/>
        </authorList>
    </citation>
    <scope>NUCLEOTIDE SEQUENCE [LARGE SCALE GENOMIC DNA]</scope>
    <source>
        <strain evidence="2">ATCC 43123 / DSM 2839 / NBRC 102507 / CH34</strain>
    </source>
</reference>
<dbReference type="HOGENOM" id="CLU_2882724_0_0_4"/>
<accession>D3DYH2</accession>
<keyword evidence="1" id="KW-0614">Plasmid</keyword>
<sequence>MRKTPNRSRGGQTLLTRSNRARLWTRWIQSWRAGDWEVSGNLEDLHFLEYGQPYIPRQPITIQ</sequence>
<name>D3DYH2_CUPMC</name>
<dbReference type="KEGG" id="rme:Rmet_6764"/>
<organism evidence="1 2">
    <name type="scientific">Cupriavidus metallidurans (strain ATCC 43123 / DSM 2839 / NBRC 102507 / CH34)</name>
    <name type="common">Ralstonia metallidurans</name>
    <dbReference type="NCBI Taxonomy" id="266264"/>
    <lineage>
        <taxon>Bacteria</taxon>
        <taxon>Pseudomonadati</taxon>
        <taxon>Pseudomonadota</taxon>
        <taxon>Betaproteobacteria</taxon>
        <taxon>Burkholderiales</taxon>
        <taxon>Burkholderiaceae</taxon>
        <taxon>Cupriavidus</taxon>
    </lineage>
</organism>
<proteinExistence type="predicted"/>
<dbReference type="Proteomes" id="UP000002429">
    <property type="component" value="Plasmid megaplasmid"/>
</dbReference>
<evidence type="ECO:0000313" key="1">
    <source>
        <dbReference type="EMBL" id="ADC45342.1"/>
    </source>
</evidence>
<geneLocation type="plasmid" evidence="1 2">
    <name>megaplasmid</name>
</geneLocation>
<keyword evidence="2" id="KW-1185">Reference proteome</keyword>
<dbReference type="AlphaFoldDB" id="D3DYH2"/>